<dbReference type="Gene3D" id="3.40.50.150">
    <property type="entry name" value="Vaccinia Virus protein VP39"/>
    <property type="match status" value="1"/>
</dbReference>
<proteinExistence type="predicted"/>
<organism evidence="2 3">
    <name type="scientific">Malassezia japonica</name>
    <dbReference type="NCBI Taxonomy" id="223818"/>
    <lineage>
        <taxon>Eukaryota</taxon>
        <taxon>Fungi</taxon>
        <taxon>Dikarya</taxon>
        <taxon>Basidiomycota</taxon>
        <taxon>Ustilaginomycotina</taxon>
        <taxon>Malasseziomycetes</taxon>
        <taxon>Malasseziales</taxon>
        <taxon>Malasseziaceae</taxon>
        <taxon>Malassezia</taxon>
    </lineage>
</organism>
<protein>
    <recommendedName>
        <fullName evidence="1">Methyltransferase type 11 domain-containing protein</fullName>
    </recommendedName>
</protein>
<evidence type="ECO:0000259" key="1">
    <source>
        <dbReference type="Pfam" id="PF08241"/>
    </source>
</evidence>
<keyword evidence="3" id="KW-1185">Reference proteome</keyword>
<dbReference type="Pfam" id="PF08241">
    <property type="entry name" value="Methyltransf_11"/>
    <property type="match status" value="1"/>
</dbReference>
<name>A0AAF0JC40_9BASI</name>
<dbReference type="CDD" id="cd02440">
    <property type="entry name" value="AdoMet_MTases"/>
    <property type="match status" value="1"/>
</dbReference>
<sequence length="182" mass="20498">MSTATYMHGYSKSVLASHQWRTIENSAEYLLPYLNKTQHILDLGSGAGTITCDFTNLVGTVMALELNEEALNLTREEAQRRNVELEYAIGDAHALPFEDNTFDVVHAHQVLQHVADPVQVLKEMRRVIKPGGIVAARDSDYAIFTWFPENPILDEWKKLYIDIARSNGGEPNAGRMLLDWAL</sequence>
<gene>
    <name evidence="2" type="ORF">MJAP1_004107</name>
</gene>
<evidence type="ECO:0000313" key="3">
    <source>
        <dbReference type="Proteomes" id="UP001217754"/>
    </source>
</evidence>
<dbReference type="GO" id="GO:0008757">
    <property type="term" value="F:S-adenosylmethionine-dependent methyltransferase activity"/>
    <property type="evidence" value="ECO:0007669"/>
    <property type="project" value="InterPro"/>
</dbReference>
<dbReference type="SUPFAM" id="SSF53335">
    <property type="entry name" value="S-adenosyl-L-methionine-dependent methyltransferases"/>
    <property type="match status" value="1"/>
</dbReference>
<feature type="non-terminal residue" evidence="2">
    <location>
        <position position="182"/>
    </location>
</feature>
<accession>A0AAF0JC40</accession>
<evidence type="ECO:0000313" key="2">
    <source>
        <dbReference type="EMBL" id="WFD41113.1"/>
    </source>
</evidence>
<feature type="domain" description="Methyltransferase type 11" evidence="1">
    <location>
        <begin position="41"/>
        <end position="135"/>
    </location>
</feature>
<dbReference type="GeneID" id="85227758"/>
<dbReference type="Proteomes" id="UP001217754">
    <property type="component" value="Chromosome 9"/>
</dbReference>
<dbReference type="AlphaFoldDB" id="A0AAF0JC40"/>
<dbReference type="PANTHER" id="PTHR43591">
    <property type="entry name" value="METHYLTRANSFERASE"/>
    <property type="match status" value="1"/>
</dbReference>
<dbReference type="EMBL" id="CP119966">
    <property type="protein sequence ID" value="WFD41113.1"/>
    <property type="molecule type" value="Genomic_DNA"/>
</dbReference>
<dbReference type="PANTHER" id="PTHR43591:SF24">
    <property type="entry name" value="2-METHOXY-6-POLYPRENYL-1,4-BENZOQUINOL METHYLASE, MITOCHONDRIAL"/>
    <property type="match status" value="1"/>
</dbReference>
<reference evidence="2" key="1">
    <citation type="submission" date="2023-03" db="EMBL/GenBank/DDBJ databases">
        <title>Mating type loci evolution in Malassezia.</title>
        <authorList>
            <person name="Coelho M.A."/>
        </authorList>
    </citation>
    <scope>NUCLEOTIDE SEQUENCE</scope>
    <source>
        <strain evidence="2">CBS 9431</strain>
    </source>
</reference>
<dbReference type="RefSeq" id="XP_060124010.1">
    <property type="nucleotide sequence ID" value="XM_060268027.1"/>
</dbReference>
<dbReference type="InterPro" id="IPR013216">
    <property type="entry name" value="Methyltransf_11"/>
</dbReference>
<dbReference type="InterPro" id="IPR029063">
    <property type="entry name" value="SAM-dependent_MTases_sf"/>
</dbReference>